<evidence type="ECO:0000313" key="3">
    <source>
        <dbReference type="Proteomes" id="UP001595833"/>
    </source>
</evidence>
<reference evidence="3" key="1">
    <citation type="journal article" date="2019" name="Int. J. Syst. Evol. Microbiol.">
        <title>The Global Catalogue of Microorganisms (GCM) 10K type strain sequencing project: providing services to taxonomists for standard genome sequencing and annotation.</title>
        <authorList>
            <consortium name="The Broad Institute Genomics Platform"/>
            <consortium name="The Broad Institute Genome Sequencing Center for Infectious Disease"/>
            <person name="Wu L."/>
            <person name="Ma J."/>
        </authorList>
    </citation>
    <scope>NUCLEOTIDE SEQUENCE [LARGE SCALE GENOMIC DNA]</scope>
    <source>
        <strain evidence="3">KCTC 12848</strain>
    </source>
</reference>
<accession>A0ABV9Y3Z9</accession>
<feature type="region of interest" description="Disordered" evidence="1">
    <location>
        <begin position="68"/>
        <end position="88"/>
    </location>
</feature>
<protein>
    <recommendedName>
        <fullName evidence="4">HEAT repeat protein</fullName>
    </recommendedName>
</protein>
<proteinExistence type="predicted"/>
<sequence>MFATERARNELLSAVAELADTAAGVCFDSGLHGHAERAFRFGAGCATESGDWSMRAKALSGLANLSVHRGRRTKRSASPNSRRCAQTA</sequence>
<dbReference type="Proteomes" id="UP001595833">
    <property type="component" value="Unassembled WGS sequence"/>
</dbReference>
<keyword evidence="3" id="KW-1185">Reference proteome</keyword>
<feature type="compositionally biased region" description="Polar residues" evidence="1">
    <location>
        <begin position="76"/>
        <end position="88"/>
    </location>
</feature>
<dbReference type="EMBL" id="JBHSJB010000027">
    <property type="protein sequence ID" value="MFC5057455.1"/>
    <property type="molecule type" value="Genomic_DNA"/>
</dbReference>
<evidence type="ECO:0008006" key="4">
    <source>
        <dbReference type="Google" id="ProtNLM"/>
    </source>
</evidence>
<organism evidence="2 3">
    <name type="scientific">Saccharothrix xinjiangensis</name>
    <dbReference type="NCBI Taxonomy" id="204798"/>
    <lineage>
        <taxon>Bacteria</taxon>
        <taxon>Bacillati</taxon>
        <taxon>Actinomycetota</taxon>
        <taxon>Actinomycetes</taxon>
        <taxon>Pseudonocardiales</taxon>
        <taxon>Pseudonocardiaceae</taxon>
        <taxon>Saccharothrix</taxon>
    </lineage>
</organism>
<gene>
    <name evidence="2" type="ORF">ACFPFM_27385</name>
</gene>
<evidence type="ECO:0000313" key="2">
    <source>
        <dbReference type="EMBL" id="MFC5057455.1"/>
    </source>
</evidence>
<name>A0ABV9Y3Z9_9PSEU</name>
<comment type="caution">
    <text evidence="2">The sequence shown here is derived from an EMBL/GenBank/DDBJ whole genome shotgun (WGS) entry which is preliminary data.</text>
</comment>
<dbReference type="RefSeq" id="WP_344037011.1">
    <property type="nucleotide sequence ID" value="NZ_BAAAKE010000006.1"/>
</dbReference>
<evidence type="ECO:0000256" key="1">
    <source>
        <dbReference type="SAM" id="MobiDB-lite"/>
    </source>
</evidence>